<dbReference type="PANTHER" id="PTHR48106:SF18">
    <property type="entry name" value="QUINONE OXIDOREDUCTASE PIG3"/>
    <property type="match status" value="1"/>
</dbReference>
<evidence type="ECO:0000313" key="4">
    <source>
        <dbReference type="Proteomes" id="UP000062973"/>
    </source>
</evidence>
<dbReference type="KEGG" id="amq:AMETH_0726"/>
<evidence type="ECO:0000313" key="3">
    <source>
        <dbReference type="EMBL" id="AIJ20818.1"/>
    </source>
</evidence>
<evidence type="ECO:0000256" key="1">
    <source>
        <dbReference type="ARBA" id="ARBA00022857"/>
    </source>
</evidence>
<dbReference type="SUPFAM" id="SSF51735">
    <property type="entry name" value="NAD(P)-binding Rossmann-fold domains"/>
    <property type="match status" value="1"/>
</dbReference>
<dbReference type="InterPro" id="IPR036291">
    <property type="entry name" value="NAD(P)-bd_dom_sf"/>
</dbReference>
<dbReference type="PANTHER" id="PTHR48106">
    <property type="entry name" value="QUINONE OXIDOREDUCTASE PIG3-RELATED"/>
    <property type="match status" value="1"/>
</dbReference>
<dbReference type="RefSeq" id="WP_410468226.1">
    <property type="nucleotide sequence ID" value="NZ_AQUL01000001.1"/>
</dbReference>
<proteinExistence type="predicted"/>
<keyword evidence="2" id="KW-0560">Oxidoreductase</keyword>
<dbReference type="STRING" id="1068978.AMETH_0726"/>
<dbReference type="AlphaFoldDB" id="A0A076MIX5"/>
<dbReference type="GO" id="GO:0016651">
    <property type="term" value="F:oxidoreductase activity, acting on NAD(P)H"/>
    <property type="evidence" value="ECO:0007669"/>
    <property type="project" value="TreeGrafter"/>
</dbReference>
<dbReference type="Proteomes" id="UP000062973">
    <property type="component" value="Chromosome"/>
</dbReference>
<dbReference type="GO" id="GO:0070402">
    <property type="term" value="F:NADPH binding"/>
    <property type="evidence" value="ECO:0007669"/>
    <property type="project" value="TreeGrafter"/>
</dbReference>
<dbReference type="Gene3D" id="3.40.50.720">
    <property type="entry name" value="NAD(P)-binding Rossmann-like Domain"/>
    <property type="match status" value="1"/>
</dbReference>
<keyword evidence="4" id="KW-1185">Reference proteome</keyword>
<reference evidence="3 4" key="1">
    <citation type="submission" date="2014-07" db="EMBL/GenBank/DDBJ databases">
        <title>Whole Genome Sequence of the Amycolatopsis methanolica 239.</title>
        <authorList>
            <person name="Tang B."/>
        </authorList>
    </citation>
    <scope>NUCLEOTIDE SEQUENCE [LARGE SCALE GENOMIC DNA]</scope>
    <source>
        <strain evidence="3 4">239</strain>
    </source>
</reference>
<dbReference type="eggNOG" id="COG0604">
    <property type="taxonomic scope" value="Bacteria"/>
</dbReference>
<dbReference type="Gene3D" id="3.90.180.10">
    <property type="entry name" value="Medium-chain alcohol dehydrogenases, catalytic domain"/>
    <property type="match status" value="1"/>
</dbReference>
<dbReference type="PATRIC" id="fig|1068978.7.peg.761"/>
<organism evidence="3 4">
    <name type="scientific">Amycolatopsis methanolica 239</name>
    <dbReference type="NCBI Taxonomy" id="1068978"/>
    <lineage>
        <taxon>Bacteria</taxon>
        <taxon>Bacillati</taxon>
        <taxon>Actinomycetota</taxon>
        <taxon>Actinomycetes</taxon>
        <taxon>Pseudonocardiales</taxon>
        <taxon>Pseudonocardiaceae</taxon>
        <taxon>Amycolatopsis</taxon>
        <taxon>Amycolatopsis methanolica group</taxon>
    </lineage>
</organism>
<sequence length="126" mass="13676">MIGTARAVNHEFLRALGADELIDHTAVDFTTAVSDVDVVFDLVGGEYGTRSLRVLNRDGVLTDAQGDDGVDDSRYRRFYVQPSAAELARATDVRIHVSKVLPLADAAKAHELSESGWVRGKIVLVP</sequence>
<keyword evidence="1" id="KW-0521">NADP</keyword>
<evidence type="ECO:0000256" key="2">
    <source>
        <dbReference type="ARBA" id="ARBA00023002"/>
    </source>
</evidence>
<dbReference type="EMBL" id="CP009110">
    <property type="protein sequence ID" value="AIJ20818.1"/>
    <property type="molecule type" value="Genomic_DNA"/>
</dbReference>
<dbReference type="Pfam" id="PF13602">
    <property type="entry name" value="ADH_zinc_N_2"/>
    <property type="match status" value="1"/>
</dbReference>
<accession>A0A076MIX5</accession>
<dbReference type="HOGENOM" id="CLU_1784319_0_0_11"/>
<gene>
    <name evidence="3" type="ORF">AMETH_0726</name>
</gene>
<name>A0A076MIX5_AMYME</name>
<protein>
    <submittedName>
        <fullName evidence="3">Alcohol dehydrogenase zinc-binding domain-containing protein</fullName>
    </submittedName>
</protein>